<accession>A0A139I7K9</accession>
<dbReference type="STRING" id="113226.A0A139I7K9"/>
<evidence type="ECO:0000313" key="3">
    <source>
        <dbReference type="Proteomes" id="UP000073492"/>
    </source>
</evidence>
<comment type="caution">
    <text evidence="2">The sequence shown here is derived from an EMBL/GenBank/DDBJ whole genome shotgun (WGS) entry which is preliminary data.</text>
</comment>
<keyword evidence="3" id="KW-1185">Reference proteome</keyword>
<dbReference type="EMBL" id="LFZO01000242">
    <property type="protein sequence ID" value="KXT10723.1"/>
    <property type="molecule type" value="Genomic_DNA"/>
</dbReference>
<sequence>MKDERSPVLWAGQPISINIVQHQFSSAFVEQYRHRMQEYGVKPQKCLYCSSTAHRKCESYLGERTDYVASRICSSCGEKICTHCGSGFGSRSAQITAASRRTIRRQIHLSSSSAARTGKPAQDVQRRSPADGSGHWDVTEACALCGPSRTIERRLQTIDEIELNRIVRKCQRIGGLLGQYEPLWLVDTNILSQSLLICIQSYTVREQPEHAVQQVLASRKLVEEMLRAQKLPLYATMEAKFPSLGRMLSTYRLAKEERWDDLEKELTHR</sequence>
<evidence type="ECO:0008006" key="4">
    <source>
        <dbReference type="Google" id="ProtNLM"/>
    </source>
</evidence>
<evidence type="ECO:0000256" key="1">
    <source>
        <dbReference type="SAM" id="MobiDB-lite"/>
    </source>
</evidence>
<organism evidence="2 3">
    <name type="scientific">Pseudocercospora musae</name>
    <dbReference type="NCBI Taxonomy" id="113226"/>
    <lineage>
        <taxon>Eukaryota</taxon>
        <taxon>Fungi</taxon>
        <taxon>Dikarya</taxon>
        <taxon>Ascomycota</taxon>
        <taxon>Pezizomycotina</taxon>
        <taxon>Dothideomycetes</taxon>
        <taxon>Dothideomycetidae</taxon>
        <taxon>Mycosphaerellales</taxon>
        <taxon>Mycosphaerellaceae</taxon>
        <taxon>Pseudocercospora</taxon>
    </lineage>
</organism>
<reference evidence="2 3" key="1">
    <citation type="submission" date="2015-07" db="EMBL/GenBank/DDBJ databases">
        <title>Comparative genomics of the Sigatoka disease complex on banana suggests a link between parallel evolutionary changes in Pseudocercospora fijiensis and Pseudocercospora eumusae and increased virulence on the banana host.</title>
        <authorList>
            <person name="Chang T.-C."/>
            <person name="Salvucci A."/>
            <person name="Crous P.W."/>
            <person name="Stergiopoulos I."/>
        </authorList>
    </citation>
    <scope>NUCLEOTIDE SEQUENCE [LARGE SCALE GENOMIC DNA]</scope>
    <source>
        <strain evidence="2 3">CBS 116634</strain>
    </source>
</reference>
<proteinExistence type="predicted"/>
<feature type="region of interest" description="Disordered" evidence="1">
    <location>
        <begin position="110"/>
        <end position="133"/>
    </location>
</feature>
<protein>
    <recommendedName>
        <fullName evidence="4">IBR domain-containing protein</fullName>
    </recommendedName>
</protein>
<evidence type="ECO:0000313" key="2">
    <source>
        <dbReference type="EMBL" id="KXT10723.1"/>
    </source>
</evidence>
<dbReference type="AlphaFoldDB" id="A0A139I7K9"/>
<dbReference type="Proteomes" id="UP000073492">
    <property type="component" value="Unassembled WGS sequence"/>
</dbReference>
<name>A0A139I7K9_9PEZI</name>
<gene>
    <name evidence="2" type="ORF">AC579_1836</name>
</gene>